<evidence type="ECO:0000313" key="2">
    <source>
        <dbReference type="Proteomes" id="UP000828048"/>
    </source>
</evidence>
<dbReference type="Proteomes" id="UP000828048">
    <property type="component" value="Chromosome 5"/>
</dbReference>
<sequence>MRVRAERPPWYFSVVGGALYKASASSAAMVSEYVDSNRFESELEGLDCSLESVAVQLKEKHSMHCSDEEIDDPPQVDSNEDLSDHGQKEIPEEKEAVVQHLYIGRSPPMFTEMRVLHQPTGDDHLVMELGMNFHAADDMRAML</sequence>
<comment type="caution">
    <text evidence="1">The sequence shown here is derived from an EMBL/GenBank/DDBJ whole genome shotgun (WGS) entry which is preliminary data.</text>
</comment>
<keyword evidence="2" id="KW-1185">Reference proteome</keyword>
<proteinExistence type="predicted"/>
<accession>A0ACB7XZY9</accession>
<dbReference type="EMBL" id="CM037155">
    <property type="protein sequence ID" value="KAH7846225.1"/>
    <property type="molecule type" value="Genomic_DNA"/>
</dbReference>
<organism evidence="1 2">
    <name type="scientific">Vaccinium darrowii</name>
    <dbReference type="NCBI Taxonomy" id="229202"/>
    <lineage>
        <taxon>Eukaryota</taxon>
        <taxon>Viridiplantae</taxon>
        <taxon>Streptophyta</taxon>
        <taxon>Embryophyta</taxon>
        <taxon>Tracheophyta</taxon>
        <taxon>Spermatophyta</taxon>
        <taxon>Magnoliopsida</taxon>
        <taxon>eudicotyledons</taxon>
        <taxon>Gunneridae</taxon>
        <taxon>Pentapetalae</taxon>
        <taxon>asterids</taxon>
        <taxon>Ericales</taxon>
        <taxon>Ericaceae</taxon>
        <taxon>Vaccinioideae</taxon>
        <taxon>Vaccinieae</taxon>
        <taxon>Vaccinium</taxon>
    </lineage>
</organism>
<gene>
    <name evidence="1" type="ORF">Vadar_011421</name>
</gene>
<reference evidence="1 2" key="1">
    <citation type="journal article" date="2021" name="Hortic Res">
        <title>High-quality reference genome and annotation aids understanding of berry development for evergreen blueberry (Vaccinium darrowii).</title>
        <authorList>
            <person name="Yu J."/>
            <person name="Hulse-Kemp A.M."/>
            <person name="Babiker E."/>
            <person name="Staton M."/>
        </authorList>
    </citation>
    <scope>NUCLEOTIDE SEQUENCE [LARGE SCALE GENOMIC DNA]</scope>
    <source>
        <strain evidence="2">cv. NJ 8807/NJ 8810</strain>
        <tissue evidence="1">Young leaf</tissue>
    </source>
</reference>
<name>A0ACB7XZY9_9ERIC</name>
<evidence type="ECO:0000313" key="1">
    <source>
        <dbReference type="EMBL" id="KAH7846225.1"/>
    </source>
</evidence>
<protein>
    <submittedName>
        <fullName evidence="1">Uncharacterized protein</fullName>
    </submittedName>
</protein>